<organism evidence="8 9">
    <name type="scientific">Fibrella rubiginis</name>
    <dbReference type="NCBI Taxonomy" id="2817060"/>
    <lineage>
        <taxon>Bacteria</taxon>
        <taxon>Pseudomonadati</taxon>
        <taxon>Bacteroidota</taxon>
        <taxon>Cytophagia</taxon>
        <taxon>Cytophagales</taxon>
        <taxon>Spirosomataceae</taxon>
        <taxon>Fibrella</taxon>
    </lineage>
</organism>
<accession>A0A939GCU6</accession>
<proteinExistence type="predicted"/>
<keyword evidence="4" id="KW-0472">Membrane</keyword>
<evidence type="ECO:0000259" key="7">
    <source>
        <dbReference type="Pfam" id="PF01103"/>
    </source>
</evidence>
<dbReference type="RefSeq" id="WP_207362996.1">
    <property type="nucleotide sequence ID" value="NZ_JAFMYV010000001.1"/>
</dbReference>
<keyword evidence="5" id="KW-0998">Cell outer membrane</keyword>
<sequence length="879" mass="99748">MEFIQKGIQFIRHFSAQPRSQPSGIYYWLRLLLVTGLPWWLSGCLSARRIPDNQYLLYAQTVKGNRVVSTDDLTALIPQRPNKRVLQTPLTVGLWLYQAFSGNYRPDSARRELEVRTARFEQESQALANDQQALKKLNRRFDREAKRLQRYIEKGNWGMRTFGEPPVYFDEQNARANTAKMKRYLNNKGFFLAKSSFRVDTLVDRRVRVNYVVKEGIPFILSTITYEIADRHIDSLVTQTLAASPLKAGARYDEANINAEQVRIETLLRNQGYYGFSRQYVQFRAARDTTFLPTDTDTLSQPVDLYVQVLNPPGKTHPVYTIGDVDVKIFRDPAIPLDTVVNNGIRYFMEPGMYSPRLLNTKISLRPGALYRQIDYADTQRQLFLLNQFKFASVNFIDTTGRKLRTLISATPLDKYDYSVEGGFTLLYQAQGNLPGPFGNLSLRARNLFGGLETFEVALRLGIEAQTGFSTQQSSPVFYSAQEFGVTTSLLFPQILFPGKVRFRFNTLNPRTQFSLGYNASVRPDYSRRNLRGTMTYLWQKSQTRQFTASILDVNYLQSNIISADFQKFVDNAVLQGSTIDKSFRNAFFSSVSFGYTYNTNVIGQNKRANFFRVTTESGGTTLNLLKTTDILSLTQATGLEFYKYLRTNIDYRHYLPLAPRTTLAFRANAGLLFGYGPNETAPYEKRFFAGGPNSVRAWLPRRLGLGASYPQSTTDAAGYLPVFRGPYGERFDYSFERPGDVLLEGSAELRGRLFKLFAEINGAAFIDVGNVWLLRNPVNQLTSTTPANATGGPANAVFRSGNFLEQFAVGTGVGLRIDFSIVVLRLDAAIKVYDPARRYRTLEGQEVDERFILRQFSFNRLTTGPNPVVLNIGIGYPF</sequence>
<reference evidence="8" key="1">
    <citation type="submission" date="2021-03" db="EMBL/GenBank/DDBJ databases">
        <title>Fibrella sp. HMF5335 genome sequencing and assembly.</title>
        <authorList>
            <person name="Kang H."/>
            <person name="Kim H."/>
            <person name="Bae S."/>
            <person name="Joh K."/>
        </authorList>
    </citation>
    <scope>NUCLEOTIDE SEQUENCE</scope>
    <source>
        <strain evidence="8">HMF5335</strain>
    </source>
</reference>
<dbReference type="InterPro" id="IPR000184">
    <property type="entry name" value="Bac_surfAg_D15"/>
</dbReference>
<keyword evidence="6" id="KW-0175">Coiled coil</keyword>
<feature type="coiled-coil region" evidence="6">
    <location>
        <begin position="110"/>
        <end position="154"/>
    </location>
</feature>
<evidence type="ECO:0000256" key="4">
    <source>
        <dbReference type="ARBA" id="ARBA00023136"/>
    </source>
</evidence>
<evidence type="ECO:0000256" key="2">
    <source>
        <dbReference type="ARBA" id="ARBA00022692"/>
    </source>
</evidence>
<gene>
    <name evidence="8" type="ORF">J2I47_02670</name>
</gene>
<evidence type="ECO:0000313" key="8">
    <source>
        <dbReference type="EMBL" id="MBO0935443.1"/>
    </source>
</evidence>
<dbReference type="GO" id="GO:0019867">
    <property type="term" value="C:outer membrane"/>
    <property type="evidence" value="ECO:0007669"/>
    <property type="project" value="InterPro"/>
</dbReference>
<dbReference type="EMBL" id="JAFMYV010000001">
    <property type="protein sequence ID" value="MBO0935443.1"/>
    <property type="molecule type" value="Genomic_DNA"/>
</dbReference>
<evidence type="ECO:0000256" key="6">
    <source>
        <dbReference type="SAM" id="Coils"/>
    </source>
</evidence>
<dbReference type="Gene3D" id="2.40.160.50">
    <property type="entry name" value="membrane protein fhac: a member of the omp85/tpsb transporter family"/>
    <property type="match status" value="1"/>
</dbReference>
<keyword evidence="3" id="KW-0732">Signal</keyword>
<keyword evidence="9" id="KW-1185">Reference proteome</keyword>
<dbReference type="PANTHER" id="PTHR12815">
    <property type="entry name" value="SORTING AND ASSEMBLY MACHINERY SAMM50 PROTEIN FAMILY MEMBER"/>
    <property type="match status" value="1"/>
</dbReference>
<comment type="caution">
    <text evidence="8">The sequence shown here is derived from an EMBL/GenBank/DDBJ whole genome shotgun (WGS) entry which is preliminary data.</text>
</comment>
<protein>
    <submittedName>
        <fullName evidence="8">BamA/TamA family outer membrane protein</fullName>
    </submittedName>
</protein>
<dbReference type="PANTHER" id="PTHR12815:SF47">
    <property type="entry name" value="TRANSLOCATION AND ASSEMBLY MODULE SUBUNIT TAMA"/>
    <property type="match status" value="1"/>
</dbReference>
<evidence type="ECO:0000313" key="9">
    <source>
        <dbReference type="Proteomes" id="UP000664034"/>
    </source>
</evidence>
<evidence type="ECO:0000256" key="5">
    <source>
        <dbReference type="ARBA" id="ARBA00023237"/>
    </source>
</evidence>
<comment type="subcellular location">
    <subcellularLocation>
        <location evidence="1">Membrane</location>
    </subcellularLocation>
</comment>
<keyword evidence="2" id="KW-0812">Transmembrane</keyword>
<dbReference type="AlphaFoldDB" id="A0A939GCU6"/>
<dbReference type="Pfam" id="PF01103">
    <property type="entry name" value="Omp85"/>
    <property type="match status" value="1"/>
</dbReference>
<evidence type="ECO:0000256" key="1">
    <source>
        <dbReference type="ARBA" id="ARBA00004370"/>
    </source>
</evidence>
<evidence type="ECO:0000256" key="3">
    <source>
        <dbReference type="ARBA" id="ARBA00022729"/>
    </source>
</evidence>
<dbReference type="Proteomes" id="UP000664034">
    <property type="component" value="Unassembled WGS sequence"/>
</dbReference>
<name>A0A939GCU6_9BACT</name>
<feature type="domain" description="Bacterial surface antigen (D15)" evidence="7">
    <location>
        <begin position="458"/>
        <end position="837"/>
    </location>
</feature>
<dbReference type="InterPro" id="IPR039910">
    <property type="entry name" value="D15-like"/>
</dbReference>